<dbReference type="RefSeq" id="WP_144852890.1">
    <property type="nucleotide sequence ID" value="NZ_VNJI01000046.1"/>
</dbReference>
<dbReference type="OrthoDB" id="2665474at2"/>
<dbReference type="Proteomes" id="UP000317036">
    <property type="component" value="Unassembled WGS sequence"/>
</dbReference>
<gene>
    <name evidence="2" type="ORF">FPZ49_26745</name>
</gene>
<organism evidence="2 3">
    <name type="scientific">Paenibacillus cremeus</name>
    <dbReference type="NCBI Taxonomy" id="2163881"/>
    <lineage>
        <taxon>Bacteria</taxon>
        <taxon>Bacillati</taxon>
        <taxon>Bacillota</taxon>
        <taxon>Bacilli</taxon>
        <taxon>Bacillales</taxon>
        <taxon>Paenibacillaceae</taxon>
        <taxon>Paenibacillus</taxon>
    </lineage>
</organism>
<evidence type="ECO:0000313" key="3">
    <source>
        <dbReference type="Proteomes" id="UP000317036"/>
    </source>
</evidence>
<feature type="region of interest" description="Disordered" evidence="1">
    <location>
        <begin position="25"/>
        <end position="62"/>
    </location>
</feature>
<reference evidence="2 3" key="1">
    <citation type="submission" date="2019-07" db="EMBL/GenBank/DDBJ databases">
        <authorList>
            <person name="Kim J."/>
        </authorList>
    </citation>
    <scope>NUCLEOTIDE SEQUENCE [LARGE SCALE GENOMIC DNA]</scope>
    <source>
        <strain evidence="2 3">JC52</strain>
    </source>
</reference>
<proteinExistence type="predicted"/>
<keyword evidence="3" id="KW-1185">Reference proteome</keyword>
<dbReference type="AlphaFoldDB" id="A0A559K477"/>
<evidence type="ECO:0000256" key="1">
    <source>
        <dbReference type="SAM" id="MobiDB-lite"/>
    </source>
</evidence>
<accession>A0A559K477</accession>
<feature type="compositionally biased region" description="Acidic residues" evidence="1">
    <location>
        <begin position="29"/>
        <end position="43"/>
    </location>
</feature>
<comment type="caution">
    <text evidence="2">The sequence shown here is derived from an EMBL/GenBank/DDBJ whole genome shotgun (WGS) entry which is preliminary data.</text>
</comment>
<name>A0A559K477_9BACL</name>
<sequence length="243" mass="28613">MTRDDEEAFKRMCDEMAADVVDQKRPTWEEIDQLEPDDEPLTEEELRQLNSDPEYMTEEDVKRELGLDDDEKKLRKLCEELTSDEYMRNKREQSMQAVEETMREILGDEYEDDWEIVMDDADIEDFENDPEMQTMVEQSEADSATGRGHSRTEALQMLRGDDEDIGDLLERNPSIQGNIERAKESIREGRVLTSEEVDRMRDRGETLARKEDLERMFGTLTEEEAVKLKEDIRRQREADWDGS</sequence>
<evidence type="ECO:0000313" key="2">
    <source>
        <dbReference type="EMBL" id="TVY06916.1"/>
    </source>
</evidence>
<protein>
    <submittedName>
        <fullName evidence="2">Uncharacterized protein</fullName>
    </submittedName>
</protein>
<dbReference type="EMBL" id="VNJI01000046">
    <property type="protein sequence ID" value="TVY06916.1"/>
    <property type="molecule type" value="Genomic_DNA"/>
</dbReference>